<comment type="cofactor">
    <cofactor evidence="3">
        <name>Mg(2+)</name>
        <dbReference type="ChEBI" id="CHEBI:18420"/>
    </cofactor>
</comment>
<keyword evidence="17" id="KW-0902">Two-component regulatory system</keyword>
<dbReference type="Gene3D" id="6.10.340.10">
    <property type="match status" value="1"/>
</dbReference>
<evidence type="ECO:0000256" key="18">
    <source>
        <dbReference type="ARBA" id="ARBA00023016"/>
    </source>
</evidence>
<dbReference type="EC" id="2.7.13.3" evidence="5"/>
<dbReference type="SUPFAM" id="SSF55874">
    <property type="entry name" value="ATPase domain of HSP90 chaperone/DNA topoisomerase II/histidine kinase"/>
    <property type="match status" value="1"/>
</dbReference>
<reference evidence="27" key="1">
    <citation type="submission" date="2015-06" db="EMBL/GenBank/DDBJ databases">
        <title>Complete genome sequence and metabolic analysis of phthalate degradation pathway in Gordonia sp. QH-11.</title>
        <authorList>
            <person name="Jin D."/>
            <person name="Kong X."/>
            <person name="Bai Z."/>
        </authorList>
    </citation>
    <scope>NUCLEOTIDE SEQUENCE [LARGE SCALE GENOMIC DNA]</scope>
    <source>
        <strain evidence="27">QH-11</strain>
    </source>
</reference>
<evidence type="ECO:0000313" key="27">
    <source>
        <dbReference type="Proteomes" id="UP000063789"/>
    </source>
</evidence>
<reference evidence="26 27" key="2">
    <citation type="journal article" date="2017" name="Int. J. Syst. Evol. Microbiol.">
        <title>Gordonia phthalatica sp. nov., a di-n-butyl phthalate-degrading bacterium isolated from activated sludge.</title>
        <authorList>
            <person name="Jin D."/>
            <person name="Kong X."/>
            <person name="Jia M."/>
            <person name="Yu X."/>
            <person name="Wang X."/>
            <person name="Zhuang X."/>
            <person name="Deng Y."/>
            <person name="Bai Z."/>
        </authorList>
    </citation>
    <scope>NUCLEOTIDE SEQUENCE [LARGE SCALE GENOMIC DNA]</scope>
    <source>
        <strain evidence="26 27">QH-11</strain>
    </source>
</reference>
<evidence type="ECO:0000256" key="4">
    <source>
        <dbReference type="ARBA" id="ARBA00004651"/>
    </source>
</evidence>
<evidence type="ECO:0000256" key="12">
    <source>
        <dbReference type="ARBA" id="ARBA00022801"/>
    </source>
</evidence>
<dbReference type="InterPro" id="IPR003594">
    <property type="entry name" value="HATPase_dom"/>
</dbReference>
<dbReference type="InterPro" id="IPR036097">
    <property type="entry name" value="HisK_dim/P_sf"/>
</dbReference>
<evidence type="ECO:0000256" key="22">
    <source>
        <dbReference type="ARBA" id="ARBA00041776"/>
    </source>
</evidence>
<evidence type="ECO:0000256" key="6">
    <source>
        <dbReference type="ARBA" id="ARBA00022475"/>
    </source>
</evidence>
<evidence type="ECO:0000256" key="9">
    <source>
        <dbReference type="ARBA" id="ARBA00022692"/>
    </source>
</evidence>
<evidence type="ECO:0000256" key="19">
    <source>
        <dbReference type="ARBA" id="ARBA00023026"/>
    </source>
</evidence>
<accession>A0A0N9NB88</accession>
<dbReference type="GO" id="GO:0000155">
    <property type="term" value="F:phosphorelay sensor kinase activity"/>
    <property type="evidence" value="ECO:0007669"/>
    <property type="project" value="InterPro"/>
</dbReference>
<evidence type="ECO:0000256" key="11">
    <source>
        <dbReference type="ARBA" id="ARBA00022777"/>
    </source>
</evidence>
<dbReference type="InterPro" id="IPR005467">
    <property type="entry name" value="His_kinase_dom"/>
</dbReference>
<keyword evidence="13 26" id="KW-0067">ATP-binding</keyword>
<keyword evidence="27" id="KW-1185">Reference proteome</keyword>
<dbReference type="Pfam" id="PF00672">
    <property type="entry name" value="HAMP"/>
    <property type="match status" value="1"/>
</dbReference>
<dbReference type="InterPro" id="IPR004358">
    <property type="entry name" value="Sig_transdc_His_kin-like_C"/>
</dbReference>
<dbReference type="Pfam" id="PF02518">
    <property type="entry name" value="HATPase_c"/>
    <property type="match status" value="1"/>
</dbReference>
<keyword evidence="10" id="KW-0547">Nucleotide-binding</keyword>
<gene>
    <name evidence="26" type="ORF">ACH46_06830</name>
</gene>
<comment type="cofactor">
    <cofactor evidence="2">
        <name>Mn(2+)</name>
        <dbReference type="ChEBI" id="CHEBI:29035"/>
    </cofactor>
</comment>
<evidence type="ECO:0000256" key="15">
    <source>
        <dbReference type="ARBA" id="ARBA00022912"/>
    </source>
</evidence>
<dbReference type="EMBL" id="CP011853">
    <property type="protein sequence ID" value="ALG84272.1"/>
    <property type="molecule type" value="Genomic_DNA"/>
</dbReference>
<dbReference type="GO" id="GO:0005886">
    <property type="term" value="C:plasma membrane"/>
    <property type="evidence" value="ECO:0007669"/>
    <property type="project" value="UniProtKB-SubCell"/>
</dbReference>
<dbReference type="SUPFAM" id="SSF47384">
    <property type="entry name" value="Homodimeric domain of signal transducing histidine kinase"/>
    <property type="match status" value="1"/>
</dbReference>
<dbReference type="STRING" id="1136941.ACH46_06830"/>
<dbReference type="CDD" id="cd00082">
    <property type="entry name" value="HisKA"/>
    <property type="match status" value="1"/>
</dbReference>
<dbReference type="PROSITE" id="PS50885">
    <property type="entry name" value="HAMP"/>
    <property type="match status" value="1"/>
</dbReference>
<comment type="subcellular location">
    <subcellularLocation>
        <location evidence="4">Cell membrane</location>
        <topology evidence="4">Multi-pass membrane protein</topology>
    </subcellularLocation>
</comment>
<evidence type="ECO:0000256" key="14">
    <source>
        <dbReference type="ARBA" id="ARBA00022842"/>
    </source>
</evidence>
<dbReference type="CDD" id="cd00075">
    <property type="entry name" value="HATPase"/>
    <property type="match status" value="1"/>
</dbReference>
<keyword evidence="8" id="KW-0808">Transferase</keyword>
<feature type="domain" description="Histidine kinase" evidence="24">
    <location>
        <begin position="224"/>
        <end position="426"/>
    </location>
</feature>
<evidence type="ECO:0000256" key="20">
    <source>
        <dbReference type="ARBA" id="ARBA00023211"/>
    </source>
</evidence>
<dbReference type="Proteomes" id="UP000063789">
    <property type="component" value="Chromosome"/>
</dbReference>
<keyword evidence="9 23" id="KW-0812">Transmembrane</keyword>
<evidence type="ECO:0000313" key="26">
    <source>
        <dbReference type="EMBL" id="ALG84272.1"/>
    </source>
</evidence>
<feature type="domain" description="HAMP" evidence="25">
    <location>
        <begin position="164"/>
        <end position="216"/>
    </location>
</feature>
<keyword evidence="7" id="KW-0597">Phosphoprotein</keyword>
<keyword evidence="18" id="KW-0346">Stress response</keyword>
<evidence type="ECO:0000256" key="7">
    <source>
        <dbReference type="ARBA" id="ARBA00022553"/>
    </source>
</evidence>
<keyword evidence="20" id="KW-0464">Manganese</keyword>
<dbReference type="InterPro" id="IPR036890">
    <property type="entry name" value="HATPase_C_sf"/>
</dbReference>
<evidence type="ECO:0000256" key="21">
    <source>
        <dbReference type="ARBA" id="ARBA00040454"/>
    </source>
</evidence>
<dbReference type="PRINTS" id="PR00344">
    <property type="entry name" value="BCTRLSENSOR"/>
</dbReference>
<dbReference type="PANTHER" id="PTHR44936">
    <property type="entry name" value="SENSOR PROTEIN CREC"/>
    <property type="match status" value="1"/>
</dbReference>
<dbReference type="KEGG" id="goq:ACH46_06830"/>
<evidence type="ECO:0000256" key="2">
    <source>
        <dbReference type="ARBA" id="ARBA00001936"/>
    </source>
</evidence>
<dbReference type="GO" id="GO:0005524">
    <property type="term" value="F:ATP binding"/>
    <property type="evidence" value="ECO:0007669"/>
    <property type="project" value="UniProtKB-KW"/>
</dbReference>
<protein>
    <recommendedName>
        <fullName evidence="21">Signal transduction histidine-protein kinase/phosphatase MprB</fullName>
        <ecNumber evidence="5">2.7.13.3</ecNumber>
    </recommendedName>
    <alternativeName>
        <fullName evidence="22">Mycobacterial persistence regulator B</fullName>
    </alternativeName>
</protein>
<evidence type="ECO:0000259" key="25">
    <source>
        <dbReference type="PROSITE" id="PS50885"/>
    </source>
</evidence>
<evidence type="ECO:0000256" key="10">
    <source>
        <dbReference type="ARBA" id="ARBA00022741"/>
    </source>
</evidence>
<dbReference type="RefSeq" id="WP_062392253.1">
    <property type="nucleotide sequence ID" value="NZ_CP011853.1"/>
</dbReference>
<keyword evidence="12" id="KW-0378">Hydrolase</keyword>
<keyword evidence="11" id="KW-0418">Kinase</keyword>
<dbReference type="InterPro" id="IPR003660">
    <property type="entry name" value="HAMP_dom"/>
</dbReference>
<name>A0A0N9NB88_9ACTN</name>
<dbReference type="PROSITE" id="PS50109">
    <property type="entry name" value="HIS_KIN"/>
    <property type="match status" value="1"/>
</dbReference>
<dbReference type="AlphaFoldDB" id="A0A0N9NB88"/>
<evidence type="ECO:0000256" key="8">
    <source>
        <dbReference type="ARBA" id="ARBA00022679"/>
    </source>
</evidence>
<evidence type="ECO:0000259" key="24">
    <source>
        <dbReference type="PROSITE" id="PS50109"/>
    </source>
</evidence>
<evidence type="ECO:0000256" key="16">
    <source>
        <dbReference type="ARBA" id="ARBA00022989"/>
    </source>
</evidence>
<keyword evidence="16 23" id="KW-1133">Transmembrane helix</keyword>
<feature type="transmembrane region" description="Helical" evidence="23">
    <location>
        <begin position="138"/>
        <end position="161"/>
    </location>
</feature>
<dbReference type="OrthoDB" id="5499837at2"/>
<evidence type="ECO:0000256" key="23">
    <source>
        <dbReference type="SAM" id="Phobius"/>
    </source>
</evidence>
<proteinExistence type="predicted"/>
<organism evidence="26 27">
    <name type="scientific">Gordonia phthalatica</name>
    <dbReference type="NCBI Taxonomy" id="1136941"/>
    <lineage>
        <taxon>Bacteria</taxon>
        <taxon>Bacillati</taxon>
        <taxon>Actinomycetota</taxon>
        <taxon>Actinomycetes</taxon>
        <taxon>Mycobacteriales</taxon>
        <taxon>Gordoniaceae</taxon>
        <taxon>Gordonia</taxon>
    </lineage>
</organism>
<keyword evidence="23" id="KW-0472">Membrane</keyword>
<sequence>MRRRILKMMIASLVAMGVMFGAPMTVITWDWFATSTHQDLSQRLTRMSEHVLAEEAAGRAVEPRDLDLEQFRLLVPENGRLTLTYRAPDPTAARGYRLGTRQTGHAFTGEAVSESINIGPNADLTLAIPQRDVRPTQFLAVLTLMLAILVAVLGGGVVAVLTARRLSEPLSDVARRAANMARGDFSSDWPTYGIDELDRVSSALADANQEIAWRLERESEIVGDVSHQLRSRLTAIHLRLDELTLHDDPDVVGEAEAGVEQVERLATELDEMIAASRADSKARVAIDVVAVIETLVRDFAPTFASEGRTIRVAVDDSAPHVYGRPGRLREALSVLVDNACVHGAGECVISVGSVSSSEMVRITVADGGPGVADDLVPDIFRRGVSGGGSSGYGLSLARALVEADGGRLDLIQRRPAVFGVVTPMHAAAAEVKDGSADAEIRRVRVPHR</sequence>
<dbReference type="GO" id="GO:0004721">
    <property type="term" value="F:phosphoprotein phosphatase activity"/>
    <property type="evidence" value="ECO:0007669"/>
    <property type="project" value="UniProtKB-KW"/>
</dbReference>
<dbReference type="PATRIC" id="fig|1136941.3.peg.1401"/>
<dbReference type="SMART" id="SM00387">
    <property type="entry name" value="HATPase_c"/>
    <property type="match status" value="1"/>
</dbReference>
<evidence type="ECO:0000256" key="5">
    <source>
        <dbReference type="ARBA" id="ARBA00012438"/>
    </source>
</evidence>
<evidence type="ECO:0000256" key="1">
    <source>
        <dbReference type="ARBA" id="ARBA00000085"/>
    </source>
</evidence>
<evidence type="ECO:0000256" key="17">
    <source>
        <dbReference type="ARBA" id="ARBA00023012"/>
    </source>
</evidence>
<keyword evidence="15" id="KW-0904">Protein phosphatase</keyword>
<dbReference type="InterPro" id="IPR050980">
    <property type="entry name" value="2C_sensor_his_kinase"/>
</dbReference>
<dbReference type="Gene3D" id="3.30.565.10">
    <property type="entry name" value="Histidine kinase-like ATPase, C-terminal domain"/>
    <property type="match status" value="1"/>
</dbReference>
<keyword evidence="6" id="KW-1003">Cell membrane</keyword>
<keyword evidence="19" id="KW-0843">Virulence</keyword>
<evidence type="ECO:0000256" key="13">
    <source>
        <dbReference type="ARBA" id="ARBA00022840"/>
    </source>
</evidence>
<keyword evidence="14" id="KW-0460">Magnesium</keyword>
<dbReference type="PANTHER" id="PTHR44936:SF9">
    <property type="entry name" value="SENSOR PROTEIN CREC"/>
    <property type="match status" value="1"/>
</dbReference>
<dbReference type="InterPro" id="IPR003661">
    <property type="entry name" value="HisK_dim/P_dom"/>
</dbReference>
<evidence type="ECO:0000256" key="3">
    <source>
        <dbReference type="ARBA" id="ARBA00001946"/>
    </source>
</evidence>
<comment type="catalytic activity">
    <reaction evidence="1">
        <text>ATP + protein L-histidine = ADP + protein N-phospho-L-histidine.</text>
        <dbReference type="EC" id="2.7.13.3"/>
    </reaction>
</comment>